<evidence type="ECO:0000256" key="1">
    <source>
        <dbReference type="ARBA" id="ARBA00022723"/>
    </source>
</evidence>
<dbReference type="InterPro" id="IPR004181">
    <property type="entry name" value="Znf_MIZ"/>
</dbReference>
<name>A0A8S1R645_9CILI</name>
<evidence type="ECO:0000256" key="3">
    <source>
        <dbReference type="ARBA" id="ARBA00022833"/>
    </source>
</evidence>
<evidence type="ECO:0000256" key="6">
    <source>
        <dbReference type="SAM" id="MobiDB-lite"/>
    </source>
</evidence>
<evidence type="ECO:0000313" key="8">
    <source>
        <dbReference type="EMBL" id="CAD8123099.1"/>
    </source>
</evidence>
<gene>
    <name evidence="8" type="ORF">PSON_ATCC_30995.1.T1420111</name>
</gene>
<feature type="compositionally biased region" description="Low complexity" evidence="6">
    <location>
        <begin position="958"/>
        <end position="972"/>
    </location>
</feature>
<feature type="region of interest" description="Disordered" evidence="6">
    <location>
        <begin position="818"/>
        <end position="838"/>
    </location>
</feature>
<keyword evidence="2 4" id="KW-0863">Zinc-finger</keyword>
<dbReference type="GO" id="GO:0000785">
    <property type="term" value="C:chromatin"/>
    <property type="evidence" value="ECO:0007669"/>
    <property type="project" value="TreeGrafter"/>
</dbReference>
<feature type="compositionally biased region" description="Basic and acidic residues" evidence="6">
    <location>
        <begin position="991"/>
        <end position="1000"/>
    </location>
</feature>
<feature type="coiled-coil region" evidence="5">
    <location>
        <begin position="686"/>
        <end position="783"/>
    </location>
</feature>
<proteinExistence type="predicted"/>
<dbReference type="EMBL" id="CAJJDN010000142">
    <property type="protein sequence ID" value="CAD8123099.1"/>
    <property type="molecule type" value="Genomic_DNA"/>
</dbReference>
<dbReference type="Proteomes" id="UP000692954">
    <property type="component" value="Unassembled WGS sequence"/>
</dbReference>
<dbReference type="GO" id="GO:0008270">
    <property type="term" value="F:zinc ion binding"/>
    <property type="evidence" value="ECO:0007669"/>
    <property type="project" value="UniProtKB-KW"/>
</dbReference>
<dbReference type="OrthoDB" id="27975at2759"/>
<feature type="region of interest" description="Disordered" evidence="6">
    <location>
        <begin position="958"/>
        <end position="1006"/>
    </location>
</feature>
<dbReference type="AlphaFoldDB" id="A0A8S1R645"/>
<feature type="coiled-coil region" evidence="5">
    <location>
        <begin position="608"/>
        <end position="662"/>
    </location>
</feature>
<evidence type="ECO:0000256" key="4">
    <source>
        <dbReference type="PROSITE-ProRule" id="PRU00452"/>
    </source>
</evidence>
<organism evidence="8 9">
    <name type="scientific">Paramecium sonneborni</name>
    <dbReference type="NCBI Taxonomy" id="65129"/>
    <lineage>
        <taxon>Eukaryota</taxon>
        <taxon>Sar</taxon>
        <taxon>Alveolata</taxon>
        <taxon>Ciliophora</taxon>
        <taxon>Intramacronucleata</taxon>
        <taxon>Oligohymenophorea</taxon>
        <taxon>Peniculida</taxon>
        <taxon>Parameciidae</taxon>
        <taxon>Paramecium</taxon>
    </lineage>
</organism>
<dbReference type="PANTHER" id="PTHR10782:SF4">
    <property type="entry name" value="TONALLI, ISOFORM E"/>
    <property type="match status" value="1"/>
</dbReference>
<feature type="domain" description="SP-RING-type" evidence="7">
    <location>
        <begin position="443"/>
        <end position="529"/>
    </location>
</feature>
<protein>
    <recommendedName>
        <fullName evidence="7">SP-RING-type domain-containing protein</fullName>
    </recommendedName>
</protein>
<keyword evidence="1" id="KW-0479">Metal-binding</keyword>
<dbReference type="CDD" id="cd16650">
    <property type="entry name" value="SP-RING_PIAS-like"/>
    <property type="match status" value="1"/>
</dbReference>
<dbReference type="GO" id="GO:0061665">
    <property type="term" value="F:SUMO ligase activity"/>
    <property type="evidence" value="ECO:0007669"/>
    <property type="project" value="TreeGrafter"/>
</dbReference>
<keyword evidence="5" id="KW-0175">Coiled coil</keyword>
<sequence length="1006" mass="118387">MSGQPHFNFLNMSNFGMLNPPNTQIAQVYEKPIRDAVDSVHLQKLGKKQLQQIAKELNIPDKKKKEEIIAQIPKQLLQILIQADPSRPVDQIIQHQPNLLNNETIMSILKKFQEKIINKTSQYQQQPQMRGAVNIPQIVPNMSNPYLNYMVLPQSQQAQQQLLAQYPPIMNMNLYQQQIRQNPQQQFYYQYNNQWNDPLVVPQNEMQQLLMCPCKIIPAKRLTNEEVKCINCDNKLHISCLKLQPQDIKMFECPVCILSKIDPLNQIIKVLTKPILMNTQSITHNFFLTNEEYHQLQDRSFQHQVELRSIRLDAKYMNEITWPDFCEIQMNQQRLIEFKPLKSNSSLKKRKDEIYIIPLQHTNLTLSLKSGYNQIVIKEGLNYQEPKSQFKLCEDGVYAQAIYLTKKRPHQELINQIKQNKESIKTKEECIQLIQKACVSEKTDNDVQIDKITIKASLKCQFDYQMIQTPARGRFCNHVQCFSLENTITINAGTSRKWKCPVCKKKIFDIIIDQYQLQLLEQYRNNKENIKEVVFDQNGQIVQEIKEELEESEEEQISINKQNLSEEQQKLTLSQSLPDSSLLSRYILLNPAATIMQLQLYQKQFGQITALQQQQQQIQQQQQSQKDKNENIISTQNKAQLKQLVESNLSNIEGKLNSLQSQLSSQTITKPKFIKFKKFETWVEEFSQQELAQKNLEKQINEQQLNEEQSNLELKQSLQQQDQQQQQQQQQQQEQQQQQQEQQQQQQQQQLQQQQQQQQLQQQQQQQQQLQQQQQQQQYIENDKPIQKSNRLKERMVRIIKKQFSEFIRKNFANNNMNVTTENNIKNPQQTQQQQQQQQQSATKKYVYKFSEDKPKINTCTQFTKMLADQIIMQNPGQIEKQNEDLKTLGEEQLKQFQFCLPQGFSASQSVFQQSLINQKQQESSALIQKALSNQNPPIGIQQQQQQQQQTQQQLLLQQQPQQQQQTQVPQTKMKEKPLQKLKSPQPNSNNEDKNGKDMENPICID</sequence>
<dbReference type="Pfam" id="PF02891">
    <property type="entry name" value="zf-MIZ"/>
    <property type="match status" value="1"/>
</dbReference>
<accession>A0A8S1R645</accession>
<dbReference type="PANTHER" id="PTHR10782">
    <property type="entry name" value="ZINC FINGER MIZ DOMAIN-CONTAINING PROTEIN"/>
    <property type="match status" value="1"/>
</dbReference>
<evidence type="ECO:0000313" key="9">
    <source>
        <dbReference type="Proteomes" id="UP000692954"/>
    </source>
</evidence>
<feature type="coiled-coil region" evidence="5">
    <location>
        <begin position="535"/>
        <end position="562"/>
    </location>
</feature>
<keyword evidence="3" id="KW-0862">Zinc</keyword>
<evidence type="ECO:0000256" key="2">
    <source>
        <dbReference type="ARBA" id="ARBA00022771"/>
    </source>
</evidence>
<evidence type="ECO:0000256" key="5">
    <source>
        <dbReference type="SAM" id="Coils"/>
    </source>
</evidence>
<evidence type="ECO:0000259" key="7">
    <source>
        <dbReference type="PROSITE" id="PS51044"/>
    </source>
</evidence>
<comment type="caution">
    <text evidence="8">The sequence shown here is derived from an EMBL/GenBank/DDBJ whole genome shotgun (WGS) entry which is preliminary data.</text>
</comment>
<reference evidence="8" key="1">
    <citation type="submission" date="2021-01" db="EMBL/GenBank/DDBJ databases">
        <authorList>
            <consortium name="Genoscope - CEA"/>
            <person name="William W."/>
        </authorList>
    </citation>
    <scope>NUCLEOTIDE SEQUENCE</scope>
</reference>
<dbReference type="PROSITE" id="PS51044">
    <property type="entry name" value="ZF_SP_RING"/>
    <property type="match status" value="1"/>
</dbReference>
<keyword evidence="9" id="KW-1185">Reference proteome</keyword>
<dbReference type="GO" id="GO:0016925">
    <property type="term" value="P:protein sumoylation"/>
    <property type="evidence" value="ECO:0007669"/>
    <property type="project" value="TreeGrafter"/>
</dbReference>